<proteinExistence type="predicted"/>
<keyword evidence="3" id="KW-1185">Reference proteome</keyword>
<name>A0ABU1TVY1_9BACL</name>
<dbReference type="Gene3D" id="3.30.460.10">
    <property type="entry name" value="Beta Polymerase, domain 2"/>
    <property type="match status" value="1"/>
</dbReference>
<dbReference type="Proteomes" id="UP001258181">
    <property type="component" value="Unassembled WGS sequence"/>
</dbReference>
<dbReference type="EMBL" id="JAVDWA010000001">
    <property type="protein sequence ID" value="MDR7071368.1"/>
    <property type="molecule type" value="Genomic_DNA"/>
</dbReference>
<dbReference type="InterPro" id="IPR043519">
    <property type="entry name" value="NT_sf"/>
</dbReference>
<sequence length="281" mass="32970">MKLIDIAIHMATLYQKNPKVKAVLLAGSVSRGWEDKHSDIELNLFWSEAPTDDDRMNPIEAINGSIIDFHAYEEEEWAESYLTEENVKLEISSFLIGTAEIWIDDVVKKYEIDYGKQCMVSSIYYGQSLFGDSIIKDLKKKIEQYPDKLAENMIEENLALWQRWNNRNALLDRKDWLMLYDLMGSVQKKLMGTLFGLNNLFIHHPSFKWMHACIELFKIKPKNLDERFTKILIGDPNESIGELEQLVEEVFVLVEQQYPHLPFLDTYKEKLQFVRPQQEVE</sequence>
<protein>
    <recommendedName>
        <fullName evidence="1">DUF4037 domain-containing protein</fullName>
    </recommendedName>
</protein>
<reference evidence="2 3" key="1">
    <citation type="submission" date="2023-07" db="EMBL/GenBank/DDBJ databases">
        <title>Sorghum-associated microbial communities from plants grown in Nebraska, USA.</title>
        <authorList>
            <person name="Schachtman D."/>
        </authorList>
    </citation>
    <scope>NUCLEOTIDE SEQUENCE [LARGE SCALE GENOMIC DNA]</scope>
    <source>
        <strain evidence="2 3">BE211</strain>
    </source>
</reference>
<dbReference type="SUPFAM" id="SSF81301">
    <property type="entry name" value="Nucleotidyltransferase"/>
    <property type="match status" value="1"/>
</dbReference>
<accession>A0ABU1TVY1</accession>
<dbReference type="Pfam" id="PF13228">
    <property type="entry name" value="DUF4037"/>
    <property type="match status" value="1"/>
</dbReference>
<evidence type="ECO:0000313" key="2">
    <source>
        <dbReference type="EMBL" id="MDR7071368.1"/>
    </source>
</evidence>
<organism evidence="2 3">
    <name type="scientific">Fictibacillus barbaricus</name>
    <dbReference type="NCBI Taxonomy" id="182136"/>
    <lineage>
        <taxon>Bacteria</taxon>
        <taxon>Bacillati</taxon>
        <taxon>Bacillota</taxon>
        <taxon>Bacilli</taxon>
        <taxon>Bacillales</taxon>
        <taxon>Fictibacillaceae</taxon>
        <taxon>Fictibacillus</taxon>
    </lineage>
</organism>
<comment type="caution">
    <text evidence="2">The sequence shown here is derived from an EMBL/GenBank/DDBJ whole genome shotgun (WGS) entry which is preliminary data.</text>
</comment>
<evidence type="ECO:0000259" key="1">
    <source>
        <dbReference type="Pfam" id="PF13228"/>
    </source>
</evidence>
<feature type="domain" description="DUF4037" evidence="1">
    <location>
        <begin position="123"/>
        <end position="210"/>
    </location>
</feature>
<gene>
    <name evidence="2" type="ORF">J2X07_000343</name>
</gene>
<dbReference type="InterPro" id="IPR025117">
    <property type="entry name" value="DUF4037"/>
</dbReference>
<dbReference type="RefSeq" id="WP_310255918.1">
    <property type="nucleotide sequence ID" value="NZ_JAVDWA010000001.1"/>
</dbReference>
<evidence type="ECO:0000313" key="3">
    <source>
        <dbReference type="Proteomes" id="UP001258181"/>
    </source>
</evidence>